<feature type="domain" description="SWIM-type" evidence="4">
    <location>
        <begin position="16"/>
        <end position="65"/>
    </location>
</feature>
<proteinExistence type="predicted"/>
<feature type="region of interest" description="Disordered" evidence="2">
    <location>
        <begin position="310"/>
        <end position="332"/>
    </location>
</feature>
<dbReference type="Pfam" id="PF13906">
    <property type="entry name" value="AA_permease_C"/>
    <property type="match status" value="1"/>
</dbReference>
<keyword evidence="3" id="KW-1133">Transmembrane helix</keyword>
<name>A0A7R9J4R3_TIMCA</name>
<dbReference type="GO" id="GO:0015189">
    <property type="term" value="F:L-lysine transmembrane transporter activity"/>
    <property type="evidence" value="ECO:0007669"/>
    <property type="project" value="TreeGrafter"/>
</dbReference>
<accession>A0A7R9J4R3</accession>
<dbReference type="GO" id="GO:0097638">
    <property type="term" value="P:L-arginine import across plasma membrane"/>
    <property type="evidence" value="ECO:0007669"/>
    <property type="project" value="TreeGrafter"/>
</dbReference>
<protein>
    <submittedName>
        <fullName evidence="5">(California timema) hypothetical protein</fullName>
    </submittedName>
</protein>
<sequence length="332" mass="36810">MLGALYPLSRVIYDMYRVIISLGNELYYYEDCACSQLVGSLVPFASCDIRHAPCAHISSLLGALFPLPRVIYAMSTDGLVFRSLGNVHPRFQTPVVGTILAGLLTGIMASLFDLKHLVDMMSIGTLMAYSIVAACVMLLRYEEDEDSEIMIPGSYSELIRSELQHGSILTKLKGAINSFFNLYRYRQSNKSTASLVSMEVLIYFIGCGCLTAVIVHAGDQINNLNVLAITGLVIFSLVLIFIITSIALQPTSSKKLSFTVPFVPFLPGLSILINIYLMMSLDSQTWIRFIVWMIVGFVIYFGYGIWQSSGASPRPEKHQEEETINSDELYSG</sequence>
<reference evidence="5" key="1">
    <citation type="submission" date="2020-11" db="EMBL/GenBank/DDBJ databases">
        <authorList>
            <person name="Tran Van P."/>
        </authorList>
    </citation>
    <scope>NUCLEOTIDE SEQUENCE</scope>
</reference>
<dbReference type="Gene3D" id="1.20.1740.10">
    <property type="entry name" value="Amino acid/polyamine transporter I"/>
    <property type="match status" value="2"/>
</dbReference>
<feature type="transmembrane region" description="Helical" evidence="3">
    <location>
        <begin position="285"/>
        <end position="306"/>
    </location>
</feature>
<keyword evidence="1" id="KW-0862">Zinc</keyword>
<dbReference type="InterPro" id="IPR007527">
    <property type="entry name" value="Znf_SWIM"/>
</dbReference>
<evidence type="ECO:0000259" key="4">
    <source>
        <dbReference type="PROSITE" id="PS50966"/>
    </source>
</evidence>
<dbReference type="InterPro" id="IPR029485">
    <property type="entry name" value="CAT_C"/>
</dbReference>
<organism evidence="5">
    <name type="scientific">Timema californicum</name>
    <name type="common">California timema</name>
    <name type="synonym">Walking stick</name>
    <dbReference type="NCBI Taxonomy" id="61474"/>
    <lineage>
        <taxon>Eukaryota</taxon>
        <taxon>Metazoa</taxon>
        <taxon>Ecdysozoa</taxon>
        <taxon>Arthropoda</taxon>
        <taxon>Hexapoda</taxon>
        <taxon>Insecta</taxon>
        <taxon>Pterygota</taxon>
        <taxon>Neoptera</taxon>
        <taxon>Polyneoptera</taxon>
        <taxon>Phasmatodea</taxon>
        <taxon>Timematodea</taxon>
        <taxon>Timematoidea</taxon>
        <taxon>Timematidae</taxon>
        <taxon>Timema</taxon>
    </lineage>
</organism>
<evidence type="ECO:0000256" key="2">
    <source>
        <dbReference type="SAM" id="MobiDB-lite"/>
    </source>
</evidence>
<dbReference type="GO" id="GO:0005886">
    <property type="term" value="C:plasma membrane"/>
    <property type="evidence" value="ECO:0007669"/>
    <property type="project" value="TreeGrafter"/>
</dbReference>
<dbReference type="PANTHER" id="PTHR43243:SF105">
    <property type="entry name" value="CATIONIC AMINO ACID TRANSPORTER C-TERMINAL DOMAIN-CONTAINING PROTEIN"/>
    <property type="match status" value="1"/>
</dbReference>
<evidence type="ECO:0000256" key="1">
    <source>
        <dbReference type="PROSITE-ProRule" id="PRU00325"/>
    </source>
</evidence>
<dbReference type="EMBL" id="OE181205">
    <property type="protein sequence ID" value="CAD7572733.1"/>
    <property type="molecule type" value="Genomic_DNA"/>
</dbReference>
<dbReference type="PANTHER" id="PTHR43243">
    <property type="entry name" value="INNER MEMBRANE TRANSPORTER YGJI-RELATED"/>
    <property type="match status" value="1"/>
</dbReference>
<feature type="transmembrane region" description="Helical" evidence="3">
    <location>
        <begin position="118"/>
        <end position="139"/>
    </location>
</feature>
<evidence type="ECO:0000313" key="5">
    <source>
        <dbReference type="EMBL" id="CAD7572733.1"/>
    </source>
</evidence>
<feature type="transmembrane region" description="Helical" evidence="3">
    <location>
        <begin position="260"/>
        <end position="279"/>
    </location>
</feature>
<dbReference type="GO" id="GO:0008270">
    <property type="term" value="F:zinc ion binding"/>
    <property type="evidence" value="ECO:0007669"/>
    <property type="project" value="UniProtKB-KW"/>
</dbReference>
<dbReference type="GO" id="GO:0000064">
    <property type="term" value="F:L-ornithine transmembrane transporter activity"/>
    <property type="evidence" value="ECO:0007669"/>
    <property type="project" value="TreeGrafter"/>
</dbReference>
<keyword evidence="1" id="KW-0863">Zinc-finger</keyword>
<feature type="transmembrane region" description="Helical" evidence="3">
    <location>
        <begin position="224"/>
        <end position="248"/>
    </location>
</feature>
<gene>
    <name evidence="5" type="ORF">TCMB3V08_LOCUS5377</name>
</gene>
<dbReference type="GO" id="GO:0061459">
    <property type="term" value="F:L-arginine transmembrane transporter activity"/>
    <property type="evidence" value="ECO:0007669"/>
    <property type="project" value="TreeGrafter"/>
</dbReference>
<dbReference type="PROSITE" id="PS50966">
    <property type="entry name" value="ZF_SWIM"/>
    <property type="match status" value="1"/>
</dbReference>
<keyword evidence="1" id="KW-0479">Metal-binding</keyword>
<keyword evidence="3" id="KW-0812">Transmembrane</keyword>
<keyword evidence="3" id="KW-0472">Membrane</keyword>
<evidence type="ECO:0000256" key="3">
    <source>
        <dbReference type="SAM" id="Phobius"/>
    </source>
</evidence>
<feature type="transmembrane region" description="Helical" evidence="3">
    <location>
        <begin position="91"/>
        <end position="112"/>
    </location>
</feature>
<dbReference type="AlphaFoldDB" id="A0A7R9J4R3"/>
<feature type="transmembrane region" description="Helical" evidence="3">
    <location>
        <begin position="200"/>
        <end position="218"/>
    </location>
</feature>